<dbReference type="AlphaFoldDB" id="A0A544V0G2"/>
<keyword evidence="1" id="KW-0812">Transmembrane</keyword>
<accession>A0A544V0G2</accession>
<proteinExistence type="predicted"/>
<feature type="transmembrane region" description="Helical" evidence="1">
    <location>
        <begin position="74"/>
        <end position="97"/>
    </location>
</feature>
<organism evidence="2 3">
    <name type="scientific">Lysinibacillus sphaericus</name>
    <name type="common">Bacillus sphaericus</name>
    <dbReference type="NCBI Taxonomy" id="1421"/>
    <lineage>
        <taxon>Bacteria</taxon>
        <taxon>Bacillati</taxon>
        <taxon>Bacillota</taxon>
        <taxon>Bacilli</taxon>
        <taxon>Bacillales</taxon>
        <taxon>Bacillaceae</taxon>
        <taxon>Lysinibacillus</taxon>
    </lineage>
</organism>
<gene>
    <name evidence="2" type="ORF">C7Y47_00695</name>
</gene>
<comment type="caution">
    <text evidence="2">The sequence shown here is derived from an EMBL/GenBank/DDBJ whole genome shotgun (WGS) entry which is preliminary data.</text>
</comment>
<protein>
    <submittedName>
        <fullName evidence="2">Uncharacterized protein</fullName>
    </submittedName>
</protein>
<dbReference type="EMBL" id="SADV01000001">
    <property type="protein sequence ID" value="TQR39586.1"/>
    <property type="molecule type" value="Genomic_DNA"/>
</dbReference>
<reference evidence="2 3" key="1">
    <citation type="submission" date="2018-03" db="EMBL/GenBank/DDBJ databases">
        <title>Aerobic endospore-forming bacteria genome sequencing and assembly.</title>
        <authorList>
            <person name="Cavalcante D.A."/>
            <person name="Driks A."/>
            <person name="Putonti C."/>
            <person name="De-Souza M.T."/>
        </authorList>
    </citation>
    <scope>NUCLEOTIDE SEQUENCE [LARGE SCALE GENOMIC DNA]</scope>
    <source>
        <strain evidence="2 3">SDF0037</strain>
    </source>
</reference>
<dbReference type="OrthoDB" id="2735433at2"/>
<sequence length="117" mass="13462">MEGILVKLVLQITSVILIVSAIIFALSQISSLKKEREDMKYWEEATRKHYDNNLIEEKYSVLKDSYTSHLTTTLVLAISIILTGIFFLAIAKIISLLQDISLKIYKKPQEEEFELLN</sequence>
<keyword evidence="1" id="KW-1133">Transmembrane helix</keyword>
<evidence type="ECO:0000313" key="2">
    <source>
        <dbReference type="EMBL" id="TQR39586.1"/>
    </source>
</evidence>
<feature type="transmembrane region" description="Helical" evidence="1">
    <location>
        <begin position="12"/>
        <end position="32"/>
    </location>
</feature>
<evidence type="ECO:0000256" key="1">
    <source>
        <dbReference type="SAM" id="Phobius"/>
    </source>
</evidence>
<evidence type="ECO:0000313" key="3">
    <source>
        <dbReference type="Proteomes" id="UP000317944"/>
    </source>
</evidence>
<keyword evidence="1" id="KW-0472">Membrane</keyword>
<dbReference type="Proteomes" id="UP000317944">
    <property type="component" value="Unassembled WGS sequence"/>
</dbReference>
<name>A0A544V0G2_LYSSH</name>